<gene>
    <name evidence="1" type="ORF">FV139_16515</name>
</gene>
<dbReference type="RefSeq" id="WP_148069568.1">
    <property type="nucleotide sequence ID" value="NZ_VRZA01000006.1"/>
</dbReference>
<reference evidence="1 2" key="1">
    <citation type="submission" date="2019-08" db="EMBL/GenBank/DDBJ databases">
        <title>Parahaliea maris sp. nov., isolated from the surface seawater.</title>
        <authorList>
            <person name="Liu Y."/>
        </authorList>
    </citation>
    <scope>NUCLEOTIDE SEQUENCE [LARGE SCALE GENOMIC DNA]</scope>
    <source>
        <strain evidence="1 2">HSLHS9</strain>
    </source>
</reference>
<comment type="caution">
    <text evidence="1">The sequence shown here is derived from an EMBL/GenBank/DDBJ whole genome shotgun (WGS) entry which is preliminary data.</text>
</comment>
<evidence type="ECO:0000313" key="1">
    <source>
        <dbReference type="EMBL" id="TXS91334.1"/>
    </source>
</evidence>
<protein>
    <submittedName>
        <fullName evidence="1">Uncharacterized protein</fullName>
    </submittedName>
</protein>
<evidence type="ECO:0000313" key="2">
    <source>
        <dbReference type="Proteomes" id="UP000321039"/>
    </source>
</evidence>
<accession>A0A5C8ZU85</accession>
<sequence>MRCVIHIGTEKTGSTAIQRYLLHHKDELSLSGVHCCESYGKGNNRAFAAAFTAPDRRDDYFRQNDLDDPESRKQWFESLAAQFDTELQETGETIGTFLISSEHLHSRLQSASEVRAVADFVLPRFSSVEIRCYLRRQDELALSRFSEALRAGYAPPALLPKGQRPLSTQPAPYFDYAALLDRWALAFGDAAVHPRIFSRESLFKGDVVADFLQSIGQRKAPESKVIRANEALPATTQAAIYMLNRHMAKPHSVEGRVLRKRLVAMAEQMGISGDSLLPCKTAARNFYQKFEAGNREVAKRWFGRDTLFVEDFSRYPLESTRLDSSRVASLLGGLLLAVAGEGENSDSFGPVLPKKPLPDFNWS</sequence>
<name>A0A5C8ZU85_9GAMM</name>
<proteinExistence type="predicted"/>
<keyword evidence="2" id="KW-1185">Reference proteome</keyword>
<organism evidence="1 2">
    <name type="scientific">Parahaliea maris</name>
    <dbReference type="NCBI Taxonomy" id="2716870"/>
    <lineage>
        <taxon>Bacteria</taxon>
        <taxon>Pseudomonadati</taxon>
        <taxon>Pseudomonadota</taxon>
        <taxon>Gammaproteobacteria</taxon>
        <taxon>Cellvibrionales</taxon>
        <taxon>Halieaceae</taxon>
        <taxon>Parahaliea</taxon>
    </lineage>
</organism>
<dbReference type="AlphaFoldDB" id="A0A5C8ZU85"/>
<dbReference type="EMBL" id="VRZA01000006">
    <property type="protein sequence ID" value="TXS91334.1"/>
    <property type="molecule type" value="Genomic_DNA"/>
</dbReference>
<dbReference type="Proteomes" id="UP000321039">
    <property type="component" value="Unassembled WGS sequence"/>
</dbReference>